<feature type="transmembrane region" description="Helical" evidence="4">
    <location>
        <begin position="16"/>
        <end position="36"/>
    </location>
</feature>
<keyword evidence="4" id="KW-0472">Membrane</keyword>
<evidence type="ECO:0000256" key="2">
    <source>
        <dbReference type="ARBA" id="ARBA00022723"/>
    </source>
</evidence>
<keyword evidence="2" id="KW-0479">Metal-binding</keyword>
<dbReference type="EMBL" id="OIVN01003995">
    <property type="protein sequence ID" value="SPD14803.1"/>
    <property type="molecule type" value="Genomic_DNA"/>
</dbReference>
<gene>
    <name evidence="5" type="ORF">FSB_LOCUS42685</name>
</gene>
<dbReference type="Gene3D" id="1.10.630.10">
    <property type="entry name" value="Cytochrome P450"/>
    <property type="match status" value="1"/>
</dbReference>
<proteinExistence type="inferred from homology"/>
<keyword evidence="4" id="KW-0812">Transmembrane</keyword>
<dbReference type="PANTHER" id="PTHR47955">
    <property type="entry name" value="CYTOCHROME P450 FAMILY 71 PROTEIN"/>
    <property type="match status" value="1"/>
</dbReference>
<dbReference type="GO" id="GO:0005506">
    <property type="term" value="F:iron ion binding"/>
    <property type="evidence" value="ECO:0007669"/>
    <property type="project" value="InterPro"/>
</dbReference>
<dbReference type="InterPro" id="IPR001128">
    <property type="entry name" value="Cyt_P450"/>
</dbReference>
<comment type="similarity">
    <text evidence="1">Belongs to the cytochrome P450 family.</text>
</comment>
<evidence type="ECO:0000256" key="1">
    <source>
        <dbReference type="ARBA" id="ARBA00010617"/>
    </source>
</evidence>
<dbReference type="InterPro" id="IPR002401">
    <property type="entry name" value="Cyt_P450_E_grp-I"/>
</dbReference>
<dbReference type="GO" id="GO:0004497">
    <property type="term" value="F:monooxygenase activity"/>
    <property type="evidence" value="ECO:0007669"/>
    <property type="project" value="InterPro"/>
</dbReference>
<dbReference type="PRINTS" id="PR00463">
    <property type="entry name" value="EP450I"/>
</dbReference>
<evidence type="ECO:0008006" key="6">
    <source>
        <dbReference type="Google" id="ProtNLM"/>
    </source>
</evidence>
<name>A0A2N9HSW2_FAGSY</name>
<dbReference type="GO" id="GO:0020037">
    <property type="term" value="F:heme binding"/>
    <property type="evidence" value="ECO:0007669"/>
    <property type="project" value="InterPro"/>
</dbReference>
<evidence type="ECO:0000256" key="4">
    <source>
        <dbReference type="SAM" id="Phobius"/>
    </source>
</evidence>
<keyword evidence="3" id="KW-0408">Iron</keyword>
<sequence>MDLQLLQSLWQESYRVAHSIPFLTTLLLALTLLLLLKPNRGGKLNLPPSPPKLPIIGNLHQLGSLPHRSLQALSNKHGPLMFLHLGCAPTLVVSSPEMVSEMIKSHDIVFANGVRTTAVDILFNGSTDMAFAPYGEYWRKVKKICIQELLSLDRVQSFQFLREEEVDILVKKIRCSCQEGKPVNLSELLVNVTNNIIFRTVIGQRNEEEDGKNRYGELWMRVMVELASFSFRDYFPSLGWLDVLTGVTSRLKRTFKEIE</sequence>
<dbReference type="Pfam" id="PF00067">
    <property type="entry name" value="p450"/>
    <property type="match status" value="1"/>
</dbReference>
<evidence type="ECO:0000313" key="5">
    <source>
        <dbReference type="EMBL" id="SPD14803.1"/>
    </source>
</evidence>
<accession>A0A2N9HSW2</accession>
<protein>
    <recommendedName>
        <fullName evidence="6">Cytochrome P450</fullName>
    </recommendedName>
</protein>
<dbReference type="SUPFAM" id="SSF48264">
    <property type="entry name" value="Cytochrome P450"/>
    <property type="match status" value="1"/>
</dbReference>
<reference evidence="5" key="1">
    <citation type="submission" date="2018-02" db="EMBL/GenBank/DDBJ databases">
        <authorList>
            <person name="Cohen D.B."/>
            <person name="Kent A.D."/>
        </authorList>
    </citation>
    <scope>NUCLEOTIDE SEQUENCE</scope>
</reference>
<keyword evidence="4" id="KW-1133">Transmembrane helix</keyword>
<dbReference type="GO" id="GO:0016705">
    <property type="term" value="F:oxidoreductase activity, acting on paired donors, with incorporation or reduction of molecular oxygen"/>
    <property type="evidence" value="ECO:0007669"/>
    <property type="project" value="InterPro"/>
</dbReference>
<dbReference type="PANTHER" id="PTHR47955:SF15">
    <property type="entry name" value="CYTOCHROME P450 71A2-LIKE"/>
    <property type="match status" value="1"/>
</dbReference>
<dbReference type="InterPro" id="IPR036396">
    <property type="entry name" value="Cyt_P450_sf"/>
</dbReference>
<organism evidence="5">
    <name type="scientific">Fagus sylvatica</name>
    <name type="common">Beechnut</name>
    <dbReference type="NCBI Taxonomy" id="28930"/>
    <lineage>
        <taxon>Eukaryota</taxon>
        <taxon>Viridiplantae</taxon>
        <taxon>Streptophyta</taxon>
        <taxon>Embryophyta</taxon>
        <taxon>Tracheophyta</taxon>
        <taxon>Spermatophyta</taxon>
        <taxon>Magnoliopsida</taxon>
        <taxon>eudicotyledons</taxon>
        <taxon>Gunneridae</taxon>
        <taxon>Pentapetalae</taxon>
        <taxon>rosids</taxon>
        <taxon>fabids</taxon>
        <taxon>Fagales</taxon>
        <taxon>Fagaceae</taxon>
        <taxon>Fagus</taxon>
    </lineage>
</organism>
<dbReference type="AlphaFoldDB" id="A0A2N9HSW2"/>
<evidence type="ECO:0000256" key="3">
    <source>
        <dbReference type="ARBA" id="ARBA00023004"/>
    </source>
</evidence>